<dbReference type="SMART" id="SM00530">
    <property type="entry name" value="HTH_XRE"/>
    <property type="match status" value="1"/>
</dbReference>
<keyword evidence="2" id="KW-0238">DNA-binding</keyword>
<dbReference type="EMBL" id="PKTG01000057">
    <property type="protein sequence ID" value="PLX18617.1"/>
    <property type="molecule type" value="Genomic_DNA"/>
</dbReference>
<name>A0A2N5ZIU6_MUIH1</name>
<dbReference type="Pfam" id="PF00717">
    <property type="entry name" value="Peptidase_S24"/>
    <property type="match status" value="1"/>
</dbReference>
<dbReference type="InterPro" id="IPR015927">
    <property type="entry name" value="Peptidase_S24_S26A/B/C"/>
</dbReference>
<dbReference type="Gene3D" id="2.10.109.10">
    <property type="entry name" value="Umud Fragment, subunit A"/>
    <property type="match status" value="1"/>
</dbReference>
<dbReference type="GO" id="GO:0003677">
    <property type="term" value="F:DNA binding"/>
    <property type="evidence" value="ECO:0007669"/>
    <property type="project" value="UniProtKB-KW"/>
</dbReference>
<dbReference type="SUPFAM" id="SSF51306">
    <property type="entry name" value="LexA/Signal peptidase"/>
    <property type="match status" value="1"/>
</dbReference>
<dbReference type="InterPro" id="IPR036286">
    <property type="entry name" value="LexA/Signal_pep-like_sf"/>
</dbReference>
<evidence type="ECO:0000259" key="4">
    <source>
        <dbReference type="PROSITE" id="PS50943"/>
    </source>
</evidence>
<comment type="caution">
    <text evidence="5">The sequence shown here is derived from an EMBL/GenBank/DDBJ whole genome shotgun (WGS) entry which is preliminary data.</text>
</comment>
<dbReference type="SUPFAM" id="SSF47413">
    <property type="entry name" value="lambda repressor-like DNA-binding domains"/>
    <property type="match status" value="1"/>
</dbReference>
<proteinExistence type="predicted"/>
<dbReference type="AlphaFoldDB" id="A0A2N5ZIU6"/>
<dbReference type="PROSITE" id="PS50943">
    <property type="entry name" value="HTH_CROC1"/>
    <property type="match status" value="1"/>
</dbReference>
<evidence type="ECO:0000256" key="1">
    <source>
        <dbReference type="ARBA" id="ARBA00023015"/>
    </source>
</evidence>
<dbReference type="PANTHER" id="PTHR40661">
    <property type="match status" value="1"/>
</dbReference>
<evidence type="ECO:0000256" key="3">
    <source>
        <dbReference type="ARBA" id="ARBA00023163"/>
    </source>
</evidence>
<reference evidence="5 6" key="1">
    <citation type="submission" date="2017-11" db="EMBL/GenBank/DDBJ databases">
        <title>Genome-resolved metagenomics identifies genetic mobility, metabolic interactions, and unexpected diversity in perchlorate-reducing communities.</title>
        <authorList>
            <person name="Barnum T.P."/>
            <person name="Figueroa I.A."/>
            <person name="Carlstrom C.I."/>
            <person name="Lucas L.N."/>
            <person name="Engelbrektson A.L."/>
            <person name="Coates J.D."/>
        </authorList>
    </citation>
    <scope>NUCLEOTIDE SEQUENCE [LARGE SCALE GENOMIC DNA]</scope>
    <source>
        <strain evidence="5">BM706</strain>
    </source>
</reference>
<gene>
    <name evidence="5" type="ORF">C0601_04240</name>
</gene>
<sequence length="164" mass="18801">MVFGKKLLALLKQKKMTQKKLADILEVNVQAINRYIKSDRQPRVSFIKKVADTLNVPVTYFVNDYETPETGDKIKQEKLDEFVNLKVISQLPAGKKFKDAKQFMDEIFVNKVHLQGNKKVYALRNVSDDMIPIINQDDIIVVAEDAKLTNGDIVMLRTKKDNGF</sequence>
<dbReference type="Proteomes" id="UP000234857">
    <property type="component" value="Unassembled WGS sequence"/>
</dbReference>
<dbReference type="Gene3D" id="1.10.260.40">
    <property type="entry name" value="lambda repressor-like DNA-binding domains"/>
    <property type="match status" value="1"/>
</dbReference>
<protein>
    <recommendedName>
        <fullName evidence="4">HTH cro/C1-type domain-containing protein</fullName>
    </recommendedName>
</protein>
<dbReference type="InterPro" id="IPR010982">
    <property type="entry name" value="Lambda_DNA-bd_dom_sf"/>
</dbReference>
<keyword evidence="3" id="KW-0804">Transcription</keyword>
<keyword evidence="1" id="KW-0805">Transcription regulation</keyword>
<evidence type="ECO:0000313" key="6">
    <source>
        <dbReference type="Proteomes" id="UP000234857"/>
    </source>
</evidence>
<dbReference type="InterPro" id="IPR001387">
    <property type="entry name" value="Cro/C1-type_HTH"/>
</dbReference>
<evidence type="ECO:0000313" key="5">
    <source>
        <dbReference type="EMBL" id="PLX18617.1"/>
    </source>
</evidence>
<evidence type="ECO:0000256" key="2">
    <source>
        <dbReference type="ARBA" id="ARBA00023125"/>
    </source>
</evidence>
<dbReference type="Pfam" id="PF01381">
    <property type="entry name" value="HTH_3"/>
    <property type="match status" value="1"/>
</dbReference>
<accession>A0A2N5ZIU6</accession>
<organism evidence="5 6">
    <name type="scientific">Muiribacterium halophilum</name>
    <dbReference type="NCBI Taxonomy" id="2053465"/>
    <lineage>
        <taxon>Bacteria</taxon>
        <taxon>Candidatus Muiribacteriota</taxon>
        <taxon>Candidatus Muiribacteriia</taxon>
        <taxon>Candidatus Muiribacteriales</taxon>
        <taxon>Candidatus Muiribacteriaceae</taxon>
        <taxon>Candidatus Muiribacterium</taxon>
    </lineage>
</organism>
<dbReference type="CDD" id="cd00093">
    <property type="entry name" value="HTH_XRE"/>
    <property type="match status" value="1"/>
</dbReference>
<dbReference type="PANTHER" id="PTHR40661:SF1">
    <property type="entry name" value="HTH CRO_C1-TYPE DOMAIN-CONTAINING PROTEIN"/>
    <property type="match status" value="1"/>
</dbReference>
<feature type="domain" description="HTH cro/C1-type" evidence="4">
    <location>
        <begin position="7"/>
        <end position="61"/>
    </location>
</feature>